<dbReference type="Proteomes" id="UP001148614">
    <property type="component" value="Unassembled WGS sequence"/>
</dbReference>
<dbReference type="Gene3D" id="1.20.5.170">
    <property type="match status" value="1"/>
</dbReference>
<evidence type="ECO:0000256" key="1">
    <source>
        <dbReference type="ARBA" id="ARBA00004123"/>
    </source>
</evidence>
<feature type="compositionally biased region" description="Basic and acidic residues" evidence="5">
    <location>
        <begin position="144"/>
        <end position="155"/>
    </location>
</feature>
<feature type="compositionally biased region" description="Low complexity" evidence="5">
    <location>
        <begin position="237"/>
        <end position="255"/>
    </location>
</feature>
<feature type="region of interest" description="Disordered" evidence="5">
    <location>
        <begin position="233"/>
        <end position="255"/>
    </location>
</feature>
<evidence type="ECO:0000313" key="7">
    <source>
        <dbReference type="EMBL" id="KAJ3578042.1"/>
    </source>
</evidence>
<dbReference type="FunFam" id="1.20.5.170:FF:000067">
    <property type="entry name" value="BZIP transcription factor"/>
    <property type="match status" value="1"/>
</dbReference>
<dbReference type="GO" id="GO:0090575">
    <property type="term" value="C:RNA polymerase II transcription regulator complex"/>
    <property type="evidence" value="ECO:0007669"/>
    <property type="project" value="TreeGrafter"/>
</dbReference>
<dbReference type="InterPro" id="IPR050936">
    <property type="entry name" value="AP-1-like"/>
</dbReference>
<dbReference type="GO" id="GO:0000976">
    <property type="term" value="F:transcription cis-regulatory region binding"/>
    <property type="evidence" value="ECO:0007669"/>
    <property type="project" value="InterPro"/>
</dbReference>
<dbReference type="Gene3D" id="1.10.238.100">
    <property type="entry name" value="YAP1 redox domain. Chain B"/>
    <property type="match status" value="1"/>
</dbReference>
<evidence type="ECO:0000256" key="3">
    <source>
        <dbReference type="ARBA" id="ARBA00023242"/>
    </source>
</evidence>
<dbReference type="PANTHER" id="PTHR40621">
    <property type="entry name" value="TRANSCRIPTION FACTOR KAPC-RELATED"/>
    <property type="match status" value="1"/>
</dbReference>
<keyword evidence="8" id="KW-1185">Reference proteome</keyword>
<dbReference type="GO" id="GO:0001228">
    <property type="term" value="F:DNA-binding transcription activator activity, RNA polymerase II-specific"/>
    <property type="evidence" value="ECO:0007669"/>
    <property type="project" value="TreeGrafter"/>
</dbReference>
<evidence type="ECO:0000256" key="5">
    <source>
        <dbReference type="SAM" id="MobiDB-lite"/>
    </source>
</evidence>
<dbReference type="OrthoDB" id="5380163at2759"/>
<dbReference type="VEuPathDB" id="FungiDB:F4678DRAFT_204198"/>
<evidence type="ECO:0000256" key="4">
    <source>
        <dbReference type="ARBA" id="ARBA00038132"/>
    </source>
</evidence>
<dbReference type="AlphaFoldDB" id="A0A9W8NKA8"/>
<feature type="compositionally biased region" description="Polar residues" evidence="5">
    <location>
        <begin position="28"/>
        <end position="66"/>
    </location>
</feature>
<feature type="compositionally biased region" description="Low complexity" evidence="5">
    <location>
        <begin position="80"/>
        <end position="93"/>
    </location>
</feature>
<feature type="compositionally biased region" description="Basic and acidic residues" evidence="5">
    <location>
        <begin position="311"/>
        <end position="332"/>
    </location>
</feature>
<feature type="compositionally biased region" description="Low complexity" evidence="5">
    <location>
        <begin position="377"/>
        <end position="392"/>
    </location>
</feature>
<feature type="compositionally biased region" description="Polar residues" evidence="5">
    <location>
        <begin position="280"/>
        <end position="309"/>
    </location>
</feature>
<feature type="region of interest" description="Disordered" evidence="5">
    <location>
        <begin position="370"/>
        <end position="401"/>
    </location>
</feature>
<reference evidence="7" key="1">
    <citation type="submission" date="2022-07" db="EMBL/GenBank/DDBJ databases">
        <title>Genome Sequence of Xylaria arbuscula.</title>
        <authorList>
            <person name="Buettner E."/>
        </authorList>
    </citation>
    <scope>NUCLEOTIDE SEQUENCE</scope>
    <source>
        <strain evidence="7">VT107</strain>
    </source>
</reference>
<sequence length="617" mass="66733">MASTRPNILPNFILTPQQQNLLFRALTSNQPNNGKSDQDSLTPESLTTSPAQTQRNGGFNESNGHSGSPFLDYDYDIGPDSSFDFDFTNDDQSGTQARLIGDLPGSSPDSSDGAKDTSKANSPENENSDKRSHPDEEDDDEVESGAKRRESEGKVPKKPGRKPLTNEPSSKRKAQNRAAQRAFRERKEKHLKDLETKVEELEKVSSATNNENSQLRSQIEKLTVELEQYKKKLSVMSGRSRSSTTTTRGASTFGSAAIQNINDVNFQFEFPKFGMFPGPNSASATGAKQTSSYPSPMSGHSPNSQTSPLEQPKKGSSENHSKAGENSERQSSKDSFPQSVKYSDIFNTSSLDGISGNSASRTSLDSAQYSLNGANTGSPSSSSNSVMGPSSSCGTSPEPFTQSPLGFKPLETLTTIGEEQPALTSDNTSGFGNIGNFGNLDFSNFDWLSQQNGGQFDPQLFGDYREPQSNVLANTTFDDSFFNNAFDADFLAPFNAPTVSSPKPAKKDICAELDARKETEDTIVQADDGKLLTCNNIWSVKSNAFAFPARDLRISVNPFNREQLQGCPRVQAGDLDLDGLCSDLQKKAKCGGSGAVVDEKDFKSIMTKYLGGSCPNS</sequence>
<dbReference type="SUPFAM" id="SSF111430">
    <property type="entry name" value="YAP1 redox domain"/>
    <property type="match status" value="1"/>
</dbReference>
<dbReference type="PROSITE" id="PS00036">
    <property type="entry name" value="BZIP_BASIC"/>
    <property type="match status" value="1"/>
</dbReference>
<dbReference type="SUPFAM" id="SSF57959">
    <property type="entry name" value="Leucine zipper domain"/>
    <property type="match status" value="1"/>
</dbReference>
<dbReference type="PROSITE" id="PS50217">
    <property type="entry name" value="BZIP"/>
    <property type="match status" value="1"/>
</dbReference>
<comment type="similarity">
    <text evidence="4">Belongs to the bZIP family. YAP subfamily.</text>
</comment>
<evidence type="ECO:0000313" key="8">
    <source>
        <dbReference type="Proteomes" id="UP001148614"/>
    </source>
</evidence>
<comment type="subcellular location">
    <subcellularLocation>
        <location evidence="2">Cytoplasm</location>
    </subcellularLocation>
    <subcellularLocation>
        <location evidence="1">Nucleus</location>
    </subcellularLocation>
</comment>
<proteinExistence type="inferred from homology"/>
<dbReference type="InterPro" id="IPR023167">
    <property type="entry name" value="Yap1_redox_dom_sf"/>
</dbReference>
<feature type="domain" description="BZIP" evidence="6">
    <location>
        <begin position="166"/>
        <end position="229"/>
    </location>
</feature>
<dbReference type="EMBL" id="JANPWZ010000267">
    <property type="protein sequence ID" value="KAJ3578042.1"/>
    <property type="molecule type" value="Genomic_DNA"/>
</dbReference>
<organism evidence="7 8">
    <name type="scientific">Xylaria arbuscula</name>
    <dbReference type="NCBI Taxonomy" id="114810"/>
    <lineage>
        <taxon>Eukaryota</taxon>
        <taxon>Fungi</taxon>
        <taxon>Dikarya</taxon>
        <taxon>Ascomycota</taxon>
        <taxon>Pezizomycotina</taxon>
        <taxon>Sordariomycetes</taxon>
        <taxon>Xylariomycetidae</taxon>
        <taxon>Xylariales</taxon>
        <taxon>Xylariaceae</taxon>
        <taxon>Xylaria</taxon>
    </lineage>
</organism>
<evidence type="ECO:0000259" key="6">
    <source>
        <dbReference type="PROSITE" id="PS50217"/>
    </source>
</evidence>
<comment type="caution">
    <text evidence="7">The sequence shown here is derived from an EMBL/GenBank/DDBJ whole genome shotgun (WGS) entry which is preliminary data.</text>
</comment>
<gene>
    <name evidence="7" type="ORF">NPX13_g2521</name>
</gene>
<dbReference type="Pfam" id="PF00170">
    <property type="entry name" value="bZIP_1"/>
    <property type="match status" value="1"/>
</dbReference>
<dbReference type="InterPro" id="IPR004827">
    <property type="entry name" value="bZIP"/>
</dbReference>
<feature type="compositionally biased region" description="Basic and acidic residues" evidence="5">
    <location>
        <begin position="182"/>
        <end position="194"/>
    </location>
</feature>
<name>A0A9W8NKA8_9PEZI</name>
<dbReference type="Pfam" id="PF08601">
    <property type="entry name" value="PAP1"/>
    <property type="match status" value="2"/>
</dbReference>
<dbReference type="GO" id="GO:0034599">
    <property type="term" value="P:cellular response to oxidative stress"/>
    <property type="evidence" value="ECO:0007669"/>
    <property type="project" value="UniProtKB-ARBA"/>
</dbReference>
<dbReference type="InterPro" id="IPR013910">
    <property type="entry name" value="TF_PAP1"/>
</dbReference>
<dbReference type="CDD" id="cd14688">
    <property type="entry name" value="bZIP_YAP"/>
    <property type="match status" value="1"/>
</dbReference>
<evidence type="ECO:0000256" key="2">
    <source>
        <dbReference type="ARBA" id="ARBA00004496"/>
    </source>
</evidence>
<keyword evidence="3" id="KW-0539">Nucleus</keyword>
<dbReference type="PANTHER" id="PTHR40621:SF6">
    <property type="entry name" value="AP-1-LIKE TRANSCRIPTION FACTOR YAP1-RELATED"/>
    <property type="match status" value="1"/>
</dbReference>
<feature type="region of interest" description="Disordered" evidence="5">
    <location>
        <begin position="28"/>
        <end position="194"/>
    </location>
</feature>
<feature type="region of interest" description="Disordered" evidence="5">
    <location>
        <begin position="280"/>
        <end position="339"/>
    </location>
</feature>
<dbReference type="GO" id="GO:0005737">
    <property type="term" value="C:cytoplasm"/>
    <property type="evidence" value="ECO:0007669"/>
    <property type="project" value="UniProtKB-SubCell"/>
</dbReference>
<dbReference type="SMART" id="SM00338">
    <property type="entry name" value="BRLZ"/>
    <property type="match status" value="1"/>
</dbReference>
<protein>
    <recommendedName>
        <fullName evidence="6">BZIP domain-containing protein</fullName>
    </recommendedName>
</protein>
<dbReference type="InterPro" id="IPR046347">
    <property type="entry name" value="bZIP_sf"/>
</dbReference>
<accession>A0A9W8NKA8</accession>